<accession>A0AAN8KGR1</accession>
<feature type="compositionally biased region" description="Basic and acidic residues" evidence="2">
    <location>
        <begin position="397"/>
        <end position="407"/>
    </location>
</feature>
<reference evidence="4 5" key="1">
    <citation type="submission" date="2024-01" db="EMBL/GenBank/DDBJ databases">
        <title>The genome of the rayed Mediterranean limpet Patella caerulea (Linnaeus, 1758).</title>
        <authorList>
            <person name="Anh-Thu Weber A."/>
            <person name="Halstead-Nussloch G."/>
        </authorList>
    </citation>
    <scope>NUCLEOTIDE SEQUENCE [LARGE SCALE GENOMIC DNA]</scope>
    <source>
        <strain evidence="4">AATW-2023a</strain>
        <tissue evidence="4">Whole specimen</tissue>
    </source>
</reference>
<dbReference type="AlphaFoldDB" id="A0AAN8KGR1"/>
<dbReference type="GO" id="GO:0008270">
    <property type="term" value="F:zinc ion binding"/>
    <property type="evidence" value="ECO:0007669"/>
    <property type="project" value="InterPro"/>
</dbReference>
<dbReference type="GO" id="GO:0005634">
    <property type="term" value="C:nucleus"/>
    <property type="evidence" value="ECO:0007669"/>
    <property type="project" value="TreeGrafter"/>
</dbReference>
<feature type="compositionally biased region" description="Basic and acidic residues" evidence="2">
    <location>
        <begin position="489"/>
        <end position="529"/>
    </location>
</feature>
<feature type="compositionally biased region" description="Basic and acidic residues" evidence="2">
    <location>
        <begin position="325"/>
        <end position="340"/>
    </location>
</feature>
<feature type="compositionally biased region" description="Basic and acidic residues" evidence="2">
    <location>
        <begin position="350"/>
        <end position="361"/>
    </location>
</feature>
<feature type="domain" description="U1-type" evidence="3">
    <location>
        <begin position="437"/>
        <end position="472"/>
    </location>
</feature>
<dbReference type="PANTHER" id="PTHR15491:SF9">
    <property type="entry name" value="CIP1-INTERACTING ZINC FINGER PROTEIN"/>
    <property type="match status" value="1"/>
</dbReference>
<feature type="domain" description="U1-type" evidence="3">
    <location>
        <begin position="270"/>
        <end position="302"/>
    </location>
</feature>
<proteinExistence type="predicted"/>
<feature type="compositionally biased region" description="Basic and acidic residues" evidence="2">
    <location>
        <begin position="204"/>
        <end position="213"/>
    </location>
</feature>
<keyword evidence="5" id="KW-1185">Reference proteome</keyword>
<dbReference type="SMART" id="SM00451">
    <property type="entry name" value="ZnF_U1"/>
    <property type="match status" value="3"/>
</dbReference>
<protein>
    <recommendedName>
        <fullName evidence="3">U1-type domain-containing protein</fullName>
    </recommendedName>
</protein>
<dbReference type="InterPro" id="IPR036236">
    <property type="entry name" value="Znf_C2H2_sf"/>
</dbReference>
<dbReference type="Proteomes" id="UP001347796">
    <property type="component" value="Unassembled WGS sequence"/>
</dbReference>
<comment type="caution">
    <text evidence="4">The sequence shown here is derived from an EMBL/GenBank/DDBJ whole genome shotgun (WGS) entry which is preliminary data.</text>
</comment>
<feature type="coiled-coil region" evidence="1">
    <location>
        <begin position="81"/>
        <end position="108"/>
    </location>
</feature>
<evidence type="ECO:0000256" key="1">
    <source>
        <dbReference type="SAM" id="Coils"/>
    </source>
</evidence>
<feature type="compositionally biased region" description="Basic residues" evidence="2">
    <location>
        <begin position="648"/>
        <end position="667"/>
    </location>
</feature>
<feature type="compositionally biased region" description="Acidic residues" evidence="2">
    <location>
        <begin position="585"/>
        <end position="631"/>
    </location>
</feature>
<organism evidence="4 5">
    <name type="scientific">Patella caerulea</name>
    <name type="common">Rayed Mediterranean limpet</name>
    <dbReference type="NCBI Taxonomy" id="87958"/>
    <lineage>
        <taxon>Eukaryota</taxon>
        <taxon>Metazoa</taxon>
        <taxon>Spiralia</taxon>
        <taxon>Lophotrochozoa</taxon>
        <taxon>Mollusca</taxon>
        <taxon>Gastropoda</taxon>
        <taxon>Patellogastropoda</taxon>
        <taxon>Patelloidea</taxon>
        <taxon>Patellidae</taxon>
        <taxon>Patella</taxon>
    </lineage>
</organism>
<evidence type="ECO:0000259" key="3">
    <source>
        <dbReference type="SMART" id="SM00451"/>
    </source>
</evidence>
<name>A0AAN8KGR1_PATCE</name>
<feature type="region of interest" description="Disordered" evidence="2">
    <location>
        <begin position="153"/>
        <end position="213"/>
    </location>
</feature>
<evidence type="ECO:0000256" key="2">
    <source>
        <dbReference type="SAM" id="MobiDB-lite"/>
    </source>
</evidence>
<dbReference type="PANTHER" id="PTHR15491">
    <property type="match status" value="1"/>
</dbReference>
<evidence type="ECO:0000313" key="4">
    <source>
        <dbReference type="EMBL" id="KAK6194738.1"/>
    </source>
</evidence>
<gene>
    <name evidence="4" type="ORF">SNE40_000310</name>
</gene>
<evidence type="ECO:0000313" key="5">
    <source>
        <dbReference type="Proteomes" id="UP001347796"/>
    </source>
</evidence>
<feature type="domain" description="U1-type" evidence="3">
    <location>
        <begin position="215"/>
        <end position="249"/>
    </location>
</feature>
<keyword evidence="1" id="KW-0175">Coiled coil</keyword>
<dbReference type="GO" id="GO:0003676">
    <property type="term" value="F:nucleic acid binding"/>
    <property type="evidence" value="ECO:0007669"/>
    <property type="project" value="InterPro"/>
</dbReference>
<dbReference type="InterPro" id="IPR003604">
    <property type="entry name" value="Matrin/U1-like-C_Znf_C2H2"/>
</dbReference>
<dbReference type="SUPFAM" id="SSF57667">
    <property type="entry name" value="beta-beta-alpha zinc fingers"/>
    <property type="match status" value="1"/>
</dbReference>
<feature type="region of interest" description="Disordered" evidence="2">
    <location>
        <begin position="489"/>
        <end position="667"/>
    </location>
</feature>
<feature type="region of interest" description="Disordered" evidence="2">
    <location>
        <begin position="325"/>
        <end position="407"/>
    </location>
</feature>
<dbReference type="EMBL" id="JAZGQO010000001">
    <property type="protein sequence ID" value="KAK6194738.1"/>
    <property type="molecule type" value="Genomic_DNA"/>
</dbReference>
<sequence>MQRDRFMHAGLGRDEYEYDHMRNQRPGLLPREREYEMDNPGTYSTGLLGEGPGAMRPRVGGGGGGALLSDPLLGGVVAAGNDSLTAGLQEQLLQHKRLEQQLNLRESQLALASNLLQQQNKMLGDIQTGTGLMGPAPGNIPSLLDNLPRKRANEGARMDHKRSRFDEGPPARSPFGDRRDDRRAHSDDRAVRRREDVYDPEYPTGERPEGRDNTRTRYFCHACNEECFTEMGFSKHLHSRRHEDRVRGVGEVAKNSLDRNKAQQHLRDIEGQDFCRICDEKLRIPFEHHKRTTIHKKRFQQTNMGCGWCNVRGFNNFREVLKHRDTKKHIENEKKMKGKDSTTSSSTSSSRRDRDTRKNDKDDDDVVIIGEKKADKKTDTRRKSNGSSRPSSKPTPKKVEEKPKEDPNVFNVKDLEEAEKIEFDAERAIGQNLVVPVTGFFCKLCHKFYNNEEAAKVGHCKTQIHFDKYKATMIAKFKKKAETEAKAKEEAAKKAAEKEAAEKEAEEAKKTESKATEDTEKTNEKKENGEEITEAVQNEAEMDVKESNETEELGQNTTMEEPENIDLSSSDPVYLGYDEDKKDDEQTDDVQQPVEDEEENNNQDDTAEADESSILDAEGENEDGTEVEGDGEVEKESTEETTPTAKSPRGRVRAGKPRGGKAKRGKK</sequence>
<dbReference type="InterPro" id="IPR026811">
    <property type="entry name" value="CIZ1"/>
</dbReference>
<feature type="compositionally biased region" description="Basic and acidic residues" evidence="2">
    <location>
        <begin position="153"/>
        <end position="197"/>
    </location>
</feature>
<feature type="compositionally biased region" description="Basic and acidic residues" evidence="2">
    <location>
        <begin position="370"/>
        <end position="382"/>
    </location>
</feature>